<reference evidence="1" key="1">
    <citation type="submission" date="2023-04" db="EMBL/GenBank/DDBJ databases">
        <title>Draft Genome sequencing of Naganishia species isolated from polar environments using Oxford Nanopore Technology.</title>
        <authorList>
            <person name="Leo P."/>
            <person name="Venkateswaran K."/>
        </authorList>
    </citation>
    <scope>NUCLEOTIDE SEQUENCE</scope>
    <source>
        <strain evidence="1">MNA-CCFEE 5423</strain>
    </source>
</reference>
<proteinExistence type="predicted"/>
<accession>A0ACC2V1U0</accession>
<organism evidence="1 2">
    <name type="scientific">Naganishia friedmannii</name>
    <dbReference type="NCBI Taxonomy" id="89922"/>
    <lineage>
        <taxon>Eukaryota</taxon>
        <taxon>Fungi</taxon>
        <taxon>Dikarya</taxon>
        <taxon>Basidiomycota</taxon>
        <taxon>Agaricomycotina</taxon>
        <taxon>Tremellomycetes</taxon>
        <taxon>Filobasidiales</taxon>
        <taxon>Filobasidiaceae</taxon>
        <taxon>Naganishia</taxon>
    </lineage>
</organism>
<evidence type="ECO:0000313" key="2">
    <source>
        <dbReference type="Proteomes" id="UP001227268"/>
    </source>
</evidence>
<gene>
    <name evidence="1" type="ORF">QFC21_006519</name>
</gene>
<protein>
    <submittedName>
        <fullName evidence="1">Uncharacterized protein</fullName>
    </submittedName>
</protein>
<comment type="caution">
    <text evidence="1">The sequence shown here is derived from an EMBL/GenBank/DDBJ whole genome shotgun (WGS) entry which is preliminary data.</text>
</comment>
<evidence type="ECO:0000313" key="1">
    <source>
        <dbReference type="EMBL" id="KAJ9093202.1"/>
    </source>
</evidence>
<sequence>MMNPDTALPHEVDLVKKQELEHLEFGSKEQVSVVDPSTTNVLLETDDFGNEIVHIDQAASDRLRRKIDLHIVPILALQYLFAFIDRANIGNARIAGLEKDLKLTGNQYNILLSTLLNASFSFYVSYVIFEIPANLFTKWLGPGKAIPLFTVTFGILSLSCAFVNSYGAALAVRFLLGLAEAGLFPGIGYYFGRWYRREEITFRMGLYIACAPLAGGVGGLLASGILKIDGIGQVHSWQQIFLIEGIITTAIGIAAYILMADRPETARWLSPEEKKLAADRIKADQVGSTTLLEGINVRAIKEGIFATTTLVNGLMFMLNNITVTGVAFFAPTIVATIYPTKSTIQKQLYTVPPYIVGALCTCIFPYITTRVKRRGVVMLCTAPLVITGYIIFVSTTNSQARYGALFLILAGSPSFGAFTNGWAAINVASDTARAAALGCVVMMGNCGGLISIGNFLNLATNITVLGLTGYLLLFIRHNNKKRDAGNYDHHLVGVRPEEAYKLGNNHPGFRYKT</sequence>
<name>A0ACC2V1U0_9TREE</name>
<dbReference type="EMBL" id="JASBWT010000032">
    <property type="protein sequence ID" value="KAJ9093202.1"/>
    <property type="molecule type" value="Genomic_DNA"/>
</dbReference>
<keyword evidence="2" id="KW-1185">Reference proteome</keyword>
<dbReference type="Proteomes" id="UP001227268">
    <property type="component" value="Unassembled WGS sequence"/>
</dbReference>